<comment type="caution">
    <text evidence="1">The sequence shown here is derived from an EMBL/GenBank/DDBJ whole genome shotgun (WGS) entry which is preliminary data.</text>
</comment>
<dbReference type="EMBL" id="JAQFWP010000019">
    <property type="protein sequence ID" value="MDA2805338.1"/>
    <property type="molecule type" value="Genomic_DNA"/>
</dbReference>
<dbReference type="Proteomes" id="UP001165685">
    <property type="component" value="Unassembled WGS sequence"/>
</dbReference>
<evidence type="ECO:0008006" key="3">
    <source>
        <dbReference type="Google" id="ProtNLM"/>
    </source>
</evidence>
<accession>A0ABT4TKU6</accession>
<protein>
    <recommendedName>
        <fullName evidence="3">SWIM-type domain-containing protein</fullName>
    </recommendedName>
</protein>
<gene>
    <name evidence="1" type="ORF">O4U47_12520</name>
</gene>
<organism evidence="1 2">
    <name type="scientific">Nocardiopsis suaedae</name>
    <dbReference type="NCBI Taxonomy" id="3018444"/>
    <lineage>
        <taxon>Bacteria</taxon>
        <taxon>Bacillati</taxon>
        <taxon>Actinomycetota</taxon>
        <taxon>Actinomycetes</taxon>
        <taxon>Streptosporangiales</taxon>
        <taxon>Nocardiopsidaceae</taxon>
        <taxon>Nocardiopsis</taxon>
    </lineage>
</organism>
<evidence type="ECO:0000313" key="2">
    <source>
        <dbReference type="Proteomes" id="UP001165685"/>
    </source>
</evidence>
<sequence>MAPHDSGPASVLSMVPTVYGRKLNKVPYVELADGRVQGVVSSGSAGERVYVSSVSAGSHALSCATNNNRPCGGLGGRACKHIRSLIDEACRHYGAERVAAHLRTDAGKEAKDALADLHGPVEPGPTGVVFTRFLRYLSYLEHPGAAAPIPELHWFPAGRSN</sequence>
<keyword evidence="2" id="KW-1185">Reference proteome</keyword>
<name>A0ABT4TKU6_9ACTN</name>
<proteinExistence type="predicted"/>
<reference evidence="1" key="1">
    <citation type="submission" date="2023-01" db="EMBL/GenBank/DDBJ databases">
        <title>Draft genome sequence of Nocardiopsis sp. LSu2-4 isolated from halophytes.</title>
        <authorList>
            <person name="Duangmal K."/>
            <person name="Chantavorakit T."/>
        </authorList>
    </citation>
    <scope>NUCLEOTIDE SEQUENCE</scope>
    <source>
        <strain evidence="1">LSu2-4</strain>
    </source>
</reference>
<evidence type="ECO:0000313" key="1">
    <source>
        <dbReference type="EMBL" id="MDA2805338.1"/>
    </source>
</evidence>